<dbReference type="AlphaFoldDB" id="A0A392S819"/>
<keyword evidence="2" id="KW-1185">Reference proteome</keyword>
<dbReference type="Proteomes" id="UP000265520">
    <property type="component" value="Unassembled WGS sequence"/>
</dbReference>
<feature type="non-terminal residue" evidence="1">
    <location>
        <position position="1"/>
    </location>
</feature>
<comment type="caution">
    <text evidence="1">The sequence shown here is derived from an EMBL/GenBank/DDBJ whole genome shotgun (WGS) entry which is preliminary data.</text>
</comment>
<keyword evidence="1" id="KW-0687">Ribonucleoprotein</keyword>
<dbReference type="GO" id="GO:0030621">
    <property type="term" value="F:U4 snRNA binding"/>
    <property type="evidence" value="ECO:0007669"/>
    <property type="project" value="TreeGrafter"/>
</dbReference>
<accession>A0A392S819</accession>
<dbReference type="GO" id="GO:0046540">
    <property type="term" value="C:U4/U6 x U5 tri-snRNP complex"/>
    <property type="evidence" value="ECO:0007669"/>
    <property type="project" value="TreeGrafter"/>
</dbReference>
<dbReference type="GO" id="GO:0017070">
    <property type="term" value="F:U6 snRNA binding"/>
    <property type="evidence" value="ECO:0007669"/>
    <property type="project" value="TreeGrafter"/>
</dbReference>
<proteinExistence type="predicted"/>
<dbReference type="EMBL" id="LXQA010332185">
    <property type="protein sequence ID" value="MCI44547.1"/>
    <property type="molecule type" value="Genomic_DNA"/>
</dbReference>
<protein>
    <submittedName>
        <fullName evidence="1">U4/U6 small nuclear ribonucleoprotein PRP4-like</fullName>
    </submittedName>
</protein>
<dbReference type="PANTHER" id="PTHR19846:SF0">
    <property type="entry name" value="PRE-MRNA PROCESSING FACTOR 4"/>
    <property type="match status" value="1"/>
</dbReference>
<sequence>PFRTEGSKSLLNARIDIAKCSLVRAAMRLQRSQRRRDDLDEDVDAKIDCTLKQAANLNLELSEIGDDQLLTGSLLVFPGWKKDCYLFSKWSFQAVEYA</sequence>
<organism evidence="1 2">
    <name type="scientific">Trifolium medium</name>
    <dbReference type="NCBI Taxonomy" id="97028"/>
    <lineage>
        <taxon>Eukaryota</taxon>
        <taxon>Viridiplantae</taxon>
        <taxon>Streptophyta</taxon>
        <taxon>Embryophyta</taxon>
        <taxon>Tracheophyta</taxon>
        <taxon>Spermatophyta</taxon>
        <taxon>Magnoliopsida</taxon>
        <taxon>eudicotyledons</taxon>
        <taxon>Gunneridae</taxon>
        <taxon>Pentapetalae</taxon>
        <taxon>rosids</taxon>
        <taxon>fabids</taxon>
        <taxon>Fabales</taxon>
        <taxon>Fabaceae</taxon>
        <taxon>Papilionoideae</taxon>
        <taxon>50 kb inversion clade</taxon>
        <taxon>NPAAA clade</taxon>
        <taxon>Hologalegina</taxon>
        <taxon>IRL clade</taxon>
        <taxon>Trifolieae</taxon>
        <taxon>Trifolium</taxon>
    </lineage>
</organism>
<reference evidence="1 2" key="1">
    <citation type="journal article" date="2018" name="Front. Plant Sci.">
        <title>Red Clover (Trifolium pratense) and Zigzag Clover (T. medium) - A Picture of Genomic Similarities and Differences.</title>
        <authorList>
            <person name="Dluhosova J."/>
            <person name="Istvanek J."/>
            <person name="Nedelnik J."/>
            <person name="Repkova J."/>
        </authorList>
    </citation>
    <scope>NUCLEOTIDE SEQUENCE [LARGE SCALE GENOMIC DNA]</scope>
    <source>
        <strain evidence="2">cv. 10/8</strain>
        <tissue evidence="1">Leaf</tissue>
    </source>
</reference>
<evidence type="ECO:0000313" key="2">
    <source>
        <dbReference type="Proteomes" id="UP000265520"/>
    </source>
</evidence>
<dbReference type="GO" id="GO:0000398">
    <property type="term" value="P:mRNA splicing, via spliceosome"/>
    <property type="evidence" value="ECO:0007669"/>
    <property type="project" value="TreeGrafter"/>
</dbReference>
<name>A0A392S819_9FABA</name>
<evidence type="ECO:0000313" key="1">
    <source>
        <dbReference type="EMBL" id="MCI44547.1"/>
    </source>
</evidence>
<dbReference type="PANTHER" id="PTHR19846">
    <property type="entry name" value="WD40 REPEAT PROTEIN"/>
    <property type="match status" value="1"/>
</dbReference>